<dbReference type="PROSITE" id="PS00914">
    <property type="entry name" value="SYNTAXIN"/>
    <property type="match status" value="1"/>
</dbReference>
<dbReference type="InterPro" id="IPR000727">
    <property type="entry name" value="T_SNARE_dom"/>
</dbReference>
<evidence type="ECO:0000256" key="6">
    <source>
        <dbReference type="ARBA" id="ARBA00022989"/>
    </source>
</evidence>
<dbReference type="GO" id="GO:0006886">
    <property type="term" value="P:intracellular protein transport"/>
    <property type="evidence" value="ECO:0007669"/>
    <property type="project" value="InterPro"/>
</dbReference>
<dbReference type="InterPro" id="IPR006012">
    <property type="entry name" value="Syntaxin/epimorphin_CS"/>
</dbReference>
<keyword evidence="13" id="KW-1185">Reference proteome</keyword>
<evidence type="ECO:0000313" key="13">
    <source>
        <dbReference type="Proteomes" id="UP000030755"/>
    </source>
</evidence>
<dbReference type="GO" id="GO:0005484">
    <property type="term" value="F:SNAP receptor activity"/>
    <property type="evidence" value="ECO:0007669"/>
    <property type="project" value="InterPro"/>
</dbReference>
<feature type="transmembrane region" description="Helical" evidence="10">
    <location>
        <begin position="242"/>
        <end position="260"/>
    </location>
</feature>
<feature type="domain" description="T-SNARE coiled-coil homology" evidence="11">
    <location>
        <begin position="169"/>
        <end position="231"/>
    </location>
</feature>
<dbReference type="CDD" id="cd15845">
    <property type="entry name" value="SNARE_syntaxin16"/>
    <property type="match status" value="1"/>
</dbReference>
<organism evidence="12 13">
    <name type="scientific">Rozella allomycis (strain CSF55)</name>
    <dbReference type="NCBI Taxonomy" id="988480"/>
    <lineage>
        <taxon>Eukaryota</taxon>
        <taxon>Fungi</taxon>
        <taxon>Fungi incertae sedis</taxon>
        <taxon>Cryptomycota</taxon>
        <taxon>Cryptomycota incertae sedis</taxon>
        <taxon>Rozella</taxon>
    </lineage>
</organism>
<evidence type="ECO:0000313" key="12">
    <source>
        <dbReference type="EMBL" id="EPZ32755.1"/>
    </source>
</evidence>
<keyword evidence="4 10" id="KW-0812">Transmembrane</keyword>
<keyword evidence="7" id="KW-0333">Golgi apparatus</keyword>
<dbReference type="GO" id="GO:0000149">
    <property type="term" value="F:SNARE binding"/>
    <property type="evidence" value="ECO:0007669"/>
    <property type="project" value="TreeGrafter"/>
</dbReference>
<dbReference type="STRING" id="988480.A0A075ARF1"/>
<keyword evidence="3" id="KW-0813">Transport</keyword>
<name>A0A075ARF1_ROZAC</name>
<gene>
    <name evidence="12" type="ORF">O9G_000830</name>
</gene>
<dbReference type="InterPro" id="IPR010989">
    <property type="entry name" value="SNARE"/>
</dbReference>
<dbReference type="InterPro" id="IPR045242">
    <property type="entry name" value="Syntaxin"/>
</dbReference>
<dbReference type="GO" id="GO:0000139">
    <property type="term" value="C:Golgi membrane"/>
    <property type="evidence" value="ECO:0007669"/>
    <property type="project" value="UniProtKB-SubCell"/>
</dbReference>
<evidence type="ECO:0000256" key="5">
    <source>
        <dbReference type="ARBA" id="ARBA00022927"/>
    </source>
</evidence>
<comment type="subcellular location">
    <subcellularLocation>
        <location evidence="1">Golgi apparatus membrane</location>
        <topology evidence="1">Single-pass type IV membrane protein</topology>
    </subcellularLocation>
</comment>
<proteinExistence type="inferred from homology"/>
<reference evidence="12 13" key="1">
    <citation type="journal article" date="2013" name="Curr. Biol.">
        <title>Shared signatures of parasitism and phylogenomics unite Cryptomycota and microsporidia.</title>
        <authorList>
            <person name="James T.Y."/>
            <person name="Pelin A."/>
            <person name="Bonen L."/>
            <person name="Ahrendt S."/>
            <person name="Sain D."/>
            <person name="Corradi N."/>
            <person name="Stajich J.E."/>
        </authorList>
    </citation>
    <scope>NUCLEOTIDE SEQUENCE [LARGE SCALE GENOMIC DNA]</scope>
    <source>
        <strain evidence="12 13">CSF55</strain>
    </source>
</reference>
<dbReference type="SMART" id="SM00397">
    <property type="entry name" value="t_SNARE"/>
    <property type="match status" value="1"/>
</dbReference>
<evidence type="ECO:0000256" key="4">
    <source>
        <dbReference type="ARBA" id="ARBA00022692"/>
    </source>
</evidence>
<dbReference type="PANTHER" id="PTHR19957">
    <property type="entry name" value="SYNTAXIN"/>
    <property type="match status" value="1"/>
</dbReference>
<evidence type="ECO:0000256" key="3">
    <source>
        <dbReference type="ARBA" id="ARBA00022448"/>
    </source>
</evidence>
<dbReference type="GO" id="GO:0006906">
    <property type="term" value="P:vesicle fusion"/>
    <property type="evidence" value="ECO:0007669"/>
    <property type="project" value="TreeGrafter"/>
</dbReference>
<evidence type="ECO:0000256" key="8">
    <source>
        <dbReference type="ARBA" id="ARBA00023054"/>
    </source>
</evidence>
<dbReference type="Pfam" id="PF05739">
    <property type="entry name" value="SNARE"/>
    <property type="match status" value="1"/>
</dbReference>
<dbReference type="GO" id="GO:0048278">
    <property type="term" value="P:vesicle docking"/>
    <property type="evidence" value="ECO:0007669"/>
    <property type="project" value="TreeGrafter"/>
</dbReference>
<evidence type="ECO:0000256" key="10">
    <source>
        <dbReference type="SAM" id="Phobius"/>
    </source>
</evidence>
<evidence type="ECO:0000256" key="2">
    <source>
        <dbReference type="ARBA" id="ARBA00009063"/>
    </source>
</evidence>
<dbReference type="GO" id="GO:0031201">
    <property type="term" value="C:SNARE complex"/>
    <property type="evidence" value="ECO:0007669"/>
    <property type="project" value="TreeGrafter"/>
</dbReference>
<evidence type="ECO:0000259" key="11">
    <source>
        <dbReference type="PROSITE" id="PS50192"/>
    </source>
</evidence>
<sequence length="267" mass="30574">MKLIEDKFANVSIDMSAAPPVWMDIVYKVEEDMKSIIENLNVLQSLQKKNLLPGFDDLSATEESIENVSRSISQKFHSAQDKIKNITQITRLSSDQEQCLAKNVQTSLATKLQDLTSQFRKSQSNYMKKLQARQGSNQQSHQFDEKSNDIVAIDMGFTDAQIQEINQNDQMINQRDLEIAEIARSINDLALMFRDLNMLVIDQGSILDRIDYNVEQVQVYAKDALKQLEKGQEYQKSARKKLIILFLLVLIICSVALLIFKPRITNK</sequence>
<evidence type="ECO:0000256" key="1">
    <source>
        <dbReference type="ARBA" id="ARBA00004409"/>
    </source>
</evidence>
<dbReference type="AlphaFoldDB" id="A0A075ARF1"/>
<evidence type="ECO:0000256" key="9">
    <source>
        <dbReference type="ARBA" id="ARBA00023136"/>
    </source>
</evidence>
<keyword evidence="6 10" id="KW-1133">Transmembrane helix</keyword>
<dbReference type="OrthoDB" id="10251371at2759"/>
<evidence type="ECO:0000256" key="7">
    <source>
        <dbReference type="ARBA" id="ARBA00023034"/>
    </source>
</evidence>
<dbReference type="HOGENOM" id="CLU_038177_0_0_1"/>
<protein>
    <submittedName>
        <fullName evidence="12">Syntaxin/epimorphin domain-containing protein</fullName>
    </submittedName>
</protein>
<dbReference type="Proteomes" id="UP000030755">
    <property type="component" value="Unassembled WGS sequence"/>
</dbReference>
<keyword evidence="5" id="KW-0653">Protein transport</keyword>
<keyword evidence="8" id="KW-0175">Coiled coil</keyword>
<dbReference type="PROSITE" id="PS50192">
    <property type="entry name" value="T_SNARE"/>
    <property type="match status" value="1"/>
</dbReference>
<accession>A0A075ARF1</accession>
<dbReference type="Gene3D" id="1.20.58.70">
    <property type="match status" value="1"/>
</dbReference>
<keyword evidence="9 10" id="KW-0472">Membrane</keyword>
<dbReference type="PANTHER" id="PTHR19957:SF83">
    <property type="entry name" value="SYNTAXIN-16"/>
    <property type="match status" value="1"/>
</dbReference>
<dbReference type="OMA" id="DFRRCHA"/>
<dbReference type="EMBL" id="KE561117">
    <property type="protein sequence ID" value="EPZ32755.1"/>
    <property type="molecule type" value="Genomic_DNA"/>
</dbReference>
<dbReference type="SUPFAM" id="SSF47661">
    <property type="entry name" value="t-snare proteins"/>
    <property type="match status" value="1"/>
</dbReference>
<comment type="similarity">
    <text evidence="2">Belongs to the syntaxin family.</text>
</comment>